<gene>
    <name evidence="4" type="ORF">WJX74_003830</name>
</gene>
<reference evidence="4 5" key="1">
    <citation type="journal article" date="2024" name="Nat. Commun.">
        <title>Phylogenomics reveals the evolutionary origins of lichenization in chlorophyte algae.</title>
        <authorList>
            <person name="Puginier C."/>
            <person name="Libourel C."/>
            <person name="Otte J."/>
            <person name="Skaloud P."/>
            <person name="Haon M."/>
            <person name="Grisel S."/>
            <person name="Petersen M."/>
            <person name="Berrin J.G."/>
            <person name="Delaux P.M."/>
            <person name="Dal Grande F."/>
            <person name="Keller J."/>
        </authorList>
    </citation>
    <scope>NUCLEOTIDE SEQUENCE [LARGE SCALE GENOMIC DNA]</scope>
    <source>
        <strain evidence="4 5">SAG 2145</strain>
    </source>
</reference>
<dbReference type="InterPro" id="IPR036691">
    <property type="entry name" value="Endo/exonu/phosph_ase_sf"/>
</dbReference>
<dbReference type="GO" id="GO:0005509">
    <property type="term" value="F:calcium ion binding"/>
    <property type="evidence" value="ECO:0007669"/>
    <property type="project" value="InterPro"/>
</dbReference>
<keyword evidence="5" id="KW-1185">Reference proteome</keyword>
<dbReference type="Proteomes" id="UP001438707">
    <property type="component" value="Unassembled WGS sequence"/>
</dbReference>
<evidence type="ECO:0000313" key="4">
    <source>
        <dbReference type="EMBL" id="KAK9832233.1"/>
    </source>
</evidence>
<feature type="region of interest" description="Disordered" evidence="2">
    <location>
        <begin position="1495"/>
        <end position="1534"/>
    </location>
</feature>
<feature type="compositionally biased region" description="Low complexity" evidence="2">
    <location>
        <begin position="351"/>
        <end position="398"/>
    </location>
</feature>
<dbReference type="InterPro" id="IPR046985">
    <property type="entry name" value="IP5"/>
</dbReference>
<organism evidence="4 5">
    <name type="scientific">Apatococcus lobatus</name>
    <dbReference type="NCBI Taxonomy" id="904363"/>
    <lineage>
        <taxon>Eukaryota</taxon>
        <taxon>Viridiplantae</taxon>
        <taxon>Chlorophyta</taxon>
        <taxon>core chlorophytes</taxon>
        <taxon>Trebouxiophyceae</taxon>
        <taxon>Chlorellales</taxon>
        <taxon>Chlorellaceae</taxon>
        <taxon>Apatococcus</taxon>
    </lineage>
</organism>
<comment type="similarity">
    <text evidence="1">Belongs to the inositol polyphosphate 5-phosphatase family.</text>
</comment>
<dbReference type="GO" id="GO:0004439">
    <property type="term" value="F:phosphatidylinositol-4,5-bisphosphate 5-phosphatase activity"/>
    <property type="evidence" value="ECO:0007669"/>
    <property type="project" value="TreeGrafter"/>
</dbReference>
<dbReference type="Gene3D" id="1.10.238.10">
    <property type="entry name" value="EF-hand"/>
    <property type="match status" value="1"/>
</dbReference>
<dbReference type="InterPro" id="IPR056454">
    <property type="entry name" value="Beta-prop_IP5PC_F"/>
</dbReference>
<dbReference type="PANTHER" id="PTHR11200:SF300">
    <property type="entry name" value="TYPE II INOSITOL 1,4,5-TRISPHOSPHATE 5-PHOSPHATASE"/>
    <property type="match status" value="1"/>
</dbReference>
<feature type="domain" description="EF-hand" evidence="3">
    <location>
        <begin position="595"/>
        <end position="630"/>
    </location>
</feature>
<feature type="region of interest" description="Disordered" evidence="2">
    <location>
        <begin position="1140"/>
        <end position="1174"/>
    </location>
</feature>
<dbReference type="InterPro" id="IPR011992">
    <property type="entry name" value="EF-hand-dom_pair"/>
</dbReference>
<dbReference type="PROSITE" id="PS50222">
    <property type="entry name" value="EF_HAND_2"/>
    <property type="match status" value="1"/>
</dbReference>
<proteinExistence type="inferred from homology"/>
<dbReference type="Gene3D" id="2.130.10.10">
    <property type="entry name" value="YVTN repeat-like/Quinoprotein amine dehydrogenase"/>
    <property type="match status" value="1"/>
</dbReference>
<feature type="compositionally biased region" description="Low complexity" evidence="2">
    <location>
        <begin position="1146"/>
        <end position="1158"/>
    </location>
</feature>
<dbReference type="InterPro" id="IPR013783">
    <property type="entry name" value="Ig-like_fold"/>
</dbReference>
<feature type="compositionally biased region" description="Polar residues" evidence="2">
    <location>
        <begin position="52"/>
        <end position="70"/>
    </location>
</feature>
<feature type="compositionally biased region" description="Pro residues" evidence="2">
    <location>
        <begin position="522"/>
        <end position="532"/>
    </location>
</feature>
<feature type="region of interest" description="Disordered" evidence="2">
    <location>
        <begin position="1"/>
        <end position="237"/>
    </location>
</feature>
<dbReference type="SUPFAM" id="SSF101908">
    <property type="entry name" value="Putative isomerase YbhE"/>
    <property type="match status" value="1"/>
</dbReference>
<feature type="compositionally biased region" description="Polar residues" evidence="2">
    <location>
        <begin position="186"/>
        <end position="196"/>
    </location>
</feature>
<feature type="region of interest" description="Disordered" evidence="2">
    <location>
        <begin position="351"/>
        <end position="461"/>
    </location>
</feature>
<dbReference type="Pfam" id="PF22669">
    <property type="entry name" value="Exo_endo_phos2"/>
    <property type="match status" value="1"/>
</dbReference>
<feature type="compositionally biased region" description="Acidic residues" evidence="2">
    <location>
        <begin position="1506"/>
        <end position="1520"/>
    </location>
</feature>
<feature type="compositionally biased region" description="Polar residues" evidence="2">
    <location>
        <begin position="105"/>
        <end position="117"/>
    </location>
</feature>
<feature type="compositionally biased region" description="Polar residues" evidence="2">
    <location>
        <begin position="441"/>
        <end position="457"/>
    </location>
</feature>
<dbReference type="SMART" id="SM00128">
    <property type="entry name" value="IPPc"/>
    <property type="match status" value="1"/>
</dbReference>
<feature type="compositionally biased region" description="Low complexity" evidence="2">
    <location>
        <begin position="873"/>
        <end position="884"/>
    </location>
</feature>
<dbReference type="SUPFAM" id="SSF56219">
    <property type="entry name" value="DNase I-like"/>
    <property type="match status" value="1"/>
</dbReference>
<dbReference type="SUPFAM" id="SSF47473">
    <property type="entry name" value="EF-hand"/>
    <property type="match status" value="1"/>
</dbReference>
<evidence type="ECO:0000313" key="5">
    <source>
        <dbReference type="Proteomes" id="UP001438707"/>
    </source>
</evidence>
<evidence type="ECO:0000256" key="2">
    <source>
        <dbReference type="SAM" id="MobiDB-lite"/>
    </source>
</evidence>
<sequence length="1902" mass="202059">MDPFDELSRYRASSPGPTSSPLPQSQGFSQIPAASGRTGISDLDRPAGSPGTMVTAQQKPAKSGVSTNAFNDLLPTLFPSQTPGTPLRALPKSRDSSPGAMHAQTLAQPGTAANSSPAAGKWANMGPPQLPMGKWAQPTPQHQPTLIAAPWESPPIQNGGQAAATLQQPAAPTGTSPLANGRLPRNHQQQAGQSNALPGLDAAAAGNASPTCAGTHVGKQSRDPFSTPAAPIQQADPFGFSPLGAHMSTALVPAAGTAVARMQHQPAVINGNPGAAAQAPFSNGVSGPQMGGAAAGLQSPAASSNPFGDSLFGQCSHSAASSPKAAASSPTRASSNPFADLYPAAGFGAPAPAGAQSAAATSLSSSIQQQQQHLLQQQHHEQQLQQQHSHQTQQHQQQGSGWDPEDPFAHSASFPAASMPGLAPSAAPQRDPSRNAASVAGPSQGSPHAAQSSSNPFGFSEFGPMSSMTAHPSEASAFQPLGFSLPAESWDAFEQMQRPPQPPIQPTDQPTEAQPIIEPGSQPLPPGPPIPPTQGVRGLPPRGRGERRPSGLAAAADGYPSQRQDSGPAADGSPLQPTAVQVPAAAARPVVVDGVSDELLNRWFAEADEDLDGRVAGEEARRFFNRTGLPHAALRKVMSLVRCTLETPDSGLNREQFALSMRLVAAAQSTEAFTDDVLSLALQAGRWEATRGLALPPPMLLPADQPSSAMYTTLGGERLKSVDSWGSQLGSGSGTFGHSGHSGPIPELQRQSSDVFEQLSRRSPVPGADRGPQPRVSPSPGYAKSSSLRSRPGSPSRRRLHMAPDAPVPYCVRLGPMHPKRSSRLTCLAAAAGSLLAGPLLPGPGNFSGVLQWTNVEGDLARPSAAGGRGFNPTSSTSEDSDSAPSHELRVAGGRGVTCMHVDESAGLLWIGHEEGMVTGFRLGGYRPGTCLDPHRFTQWQAHRAGDVTAITSTPWGELWTASSRGILRIWGSAGQDEHGRLARELRKPGGAKAHGSRVEHMMVPSGGQVVWTSSHRTLSLWCAYTGAHLGSITKDNHLETGTPGIHDSTIEGQRHIHVNSRKGLDRNTDGSIANAPDPTFRENYKNEQEDWAAQTDTRSAEIKERIVHRAGAAGRAMKGLGAMTMKLARQNFASNAAREALDPASQPGSGQGSNSGSPRDKKNPWARDSFRSDSFREAGGDQRLGHVTHMVAAADGSVWVSFSRGRMERYTALGMLLSCKELGRSVRCLCPVGQRMWAGMANGRLQVWADGRLLREWRAHQAKIIGLVQAGSRVFSLAEDGCICGWSAFTPSAADTKASGTYQAEAAQALETKRLQALCVTWNVNERFPEANCPLFAWLHNTSATCSLAVIGLQEVEMGGGSVAMGTVKDNLFRGMQERGNDNARFWYNRISDFLPSNAWTRIGLRQMSGLLLLVYARNEIQGSIGEVSTASVACGVLGVGGNKGAVAVAFTLFRRRVTCICSHFAAHQANIEARNNNYVSIARHLKFTRKQLLETQSESTKPDDQEEGEDGNDSADSDAETHSEMGDLDAQGSGVRDTEFLVWMGDFNYRINGIARTDIIDKSRRGDLRDLVVADQLRQEQERGRIFHHLKEGKIIFHPTYKFDRANRDPFAYDTSEKLRVPAYTDRIFFRGSVSESLQEQHQQHESDVCPVVESGWLEVQKGHPQLRQKLCRPLACLGPLCPFRPSGTGICTEQEADARAAELTSAEEMPRLAADDIRVACPPECYNALFEVVDSDHKPVWALLHADVPVADQSHLRGLASTLLSRGDAALQPAPACLRLSTQQVQLQVGNRQGQLQISNVGESAASFEVTQRPAEGGSCSRDSGLPVWLHACPVSGILQPQASTVVTFSAALQDSRYVSQALVADLRIAASNLYQSGLAAALGASPADSHLQVMYVPG</sequence>
<feature type="region of interest" description="Disordered" evidence="2">
    <location>
        <begin position="1063"/>
        <end position="1100"/>
    </location>
</feature>
<feature type="compositionally biased region" description="Low complexity" evidence="2">
    <location>
        <begin position="159"/>
        <end position="175"/>
    </location>
</feature>
<dbReference type="InterPro" id="IPR015943">
    <property type="entry name" value="WD40/YVTN_repeat-like_dom_sf"/>
</dbReference>
<feature type="compositionally biased region" description="Low complexity" evidence="2">
    <location>
        <begin position="785"/>
        <end position="795"/>
    </location>
</feature>
<dbReference type="Gene3D" id="2.60.40.10">
    <property type="entry name" value="Immunoglobulins"/>
    <property type="match status" value="1"/>
</dbReference>
<protein>
    <recommendedName>
        <fullName evidence="3">EF-hand domain-containing protein</fullName>
    </recommendedName>
</protein>
<comment type="caution">
    <text evidence="4">The sequence shown here is derived from an EMBL/GenBank/DDBJ whole genome shotgun (WGS) entry which is preliminary data.</text>
</comment>
<name>A0AAW1REI8_9CHLO</name>
<dbReference type="GO" id="GO:0046856">
    <property type="term" value="P:phosphatidylinositol dephosphorylation"/>
    <property type="evidence" value="ECO:0007669"/>
    <property type="project" value="InterPro"/>
</dbReference>
<dbReference type="InterPro" id="IPR002048">
    <property type="entry name" value="EF_hand_dom"/>
</dbReference>
<dbReference type="PANTHER" id="PTHR11200">
    <property type="entry name" value="INOSITOL 5-PHOSPHATASE"/>
    <property type="match status" value="1"/>
</dbReference>
<feature type="compositionally biased region" description="Polar residues" evidence="2">
    <location>
        <begin position="15"/>
        <end position="29"/>
    </location>
</feature>
<feature type="region of interest" description="Disordered" evidence="2">
    <location>
        <begin position="495"/>
        <end position="576"/>
    </location>
</feature>
<dbReference type="InterPro" id="IPR000300">
    <property type="entry name" value="IPPc"/>
</dbReference>
<feature type="compositionally biased region" description="Basic and acidic residues" evidence="2">
    <location>
        <begin position="1159"/>
        <end position="1174"/>
    </location>
</feature>
<dbReference type="Pfam" id="PF23754">
    <property type="entry name" value="Beta-prop_IP5PC_F"/>
    <property type="match status" value="2"/>
</dbReference>
<evidence type="ECO:0000259" key="3">
    <source>
        <dbReference type="PROSITE" id="PS50222"/>
    </source>
</evidence>
<evidence type="ECO:0000256" key="1">
    <source>
        <dbReference type="ARBA" id="ARBA00010768"/>
    </source>
</evidence>
<feature type="region of interest" description="Disordered" evidence="2">
    <location>
        <begin position="722"/>
        <end position="802"/>
    </location>
</feature>
<feature type="region of interest" description="Disordered" evidence="2">
    <location>
        <begin position="861"/>
        <end position="889"/>
    </location>
</feature>
<accession>A0AAW1REI8</accession>
<dbReference type="Gene3D" id="3.60.10.10">
    <property type="entry name" value="Endonuclease/exonuclease/phosphatase"/>
    <property type="match status" value="1"/>
</dbReference>
<dbReference type="EMBL" id="JALJOS010000012">
    <property type="protein sequence ID" value="KAK9832233.1"/>
    <property type="molecule type" value="Genomic_DNA"/>
</dbReference>
<feature type="compositionally biased region" description="Low complexity" evidence="2">
    <location>
        <begin position="409"/>
        <end position="418"/>
    </location>
</feature>
<feature type="compositionally biased region" description="Basic and acidic residues" evidence="2">
    <location>
        <begin position="1080"/>
        <end position="1089"/>
    </location>
</feature>